<gene>
    <name evidence="1" type="ORF">M9Y10_002825</name>
</gene>
<organism evidence="1 2">
    <name type="scientific">Tritrichomonas musculus</name>
    <dbReference type="NCBI Taxonomy" id="1915356"/>
    <lineage>
        <taxon>Eukaryota</taxon>
        <taxon>Metamonada</taxon>
        <taxon>Parabasalia</taxon>
        <taxon>Tritrichomonadida</taxon>
        <taxon>Tritrichomonadidae</taxon>
        <taxon>Tritrichomonas</taxon>
    </lineage>
</organism>
<name>A0ABR2LBR1_9EUKA</name>
<dbReference type="EMBL" id="JAPFFF010000001">
    <property type="protein sequence ID" value="KAK8900498.1"/>
    <property type="molecule type" value="Genomic_DNA"/>
</dbReference>
<dbReference type="InterPro" id="IPR038336">
    <property type="entry name" value="NET_sf"/>
</dbReference>
<dbReference type="Gene3D" id="1.20.1270.220">
    <property type="match status" value="1"/>
</dbReference>
<comment type="caution">
    <text evidence="1">The sequence shown here is derived from an EMBL/GenBank/DDBJ whole genome shotgun (WGS) entry which is preliminary data.</text>
</comment>
<sequence length="236" mass="27176">MDQLRVQSCLKILKKLMCRPICRPFLLNESGEIHYQRLRNLKCDHLETIEKDLIDGKITSYSMFFSRLNSFLDAVLPLCNEKVAKICANELKQYVSKMKKKAFSNSSNISVWTNNLKNTYSDLIQSLSTAEQPMEELKYRIETDPSEPLFMPFDSLETRLLVKAIKMIENDKTMNGVISIVRSLEPSNSKSATGEFVCNLTSCKPQTLYTLRNYVQNQFKKEGIQYPESNSDNNNT</sequence>
<dbReference type="Proteomes" id="UP001470230">
    <property type="component" value="Unassembled WGS sequence"/>
</dbReference>
<evidence type="ECO:0008006" key="3">
    <source>
        <dbReference type="Google" id="ProtNLM"/>
    </source>
</evidence>
<keyword evidence="2" id="KW-1185">Reference proteome</keyword>
<evidence type="ECO:0000313" key="1">
    <source>
        <dbReference type="EMBL" id="KAK8900498.1"/>
    </source>
</evidence>
<accession>A0ABR2LBR1</accession>
<protein>
    <recommendedName>
        <fullName evidence="3">NET domain-containing protein</fullName>
    </recommendedName>
</protein>
<reference evidence="1 2" key="1">
    <citation type="submission" date="2024-04" db="EMBL/GenBank/DDBJ databases">
        <title>Tritrichomonas musculus Genome.</title>
        <authorList>
            <person name="Alves-Ferreira E."/>
            <person name="Grigg M."/>
            <person name="Lorenzi H."/>
            <person name="Galac M."/>
        </authorList>
    </citation>
    <scope>NUCLEOTIDE SEQUENCE [LARGE SCALE GENOMIC DNA]</scope>
    <source>
        <strain evidence="1 2">EAF2021</strain>
    </source>
</reference>
<proteinExistence type="predicted"/>
<evidence type="ECO:0000313" key="2">
    <source>
        <dbReference type="Proteomes" id="UP001470230"/>
    </source>
</evidence>